<evidence type="ECO:0000259" key="6">
    <source>
        <dbReference type="Pfam" id="PF00171"/>
    </source>
</evidence>
<dbReference type="Gene3D" id="3.40.309.10">
    <property type="entry name" value="Aldehyde Dehydrogenase, Chain A, domain 2"/>
    <property type="match status" value="1"/>
</dbReference>
<accession>A0ABS8CEA8</accession>
<evidence type="ECO:0000256" key="4">
    <source>
        <dbReference type="PROSITE-ProRule" id="PRU10007"/>
    </source>
</evidence>
<comment type="caution">
    <text evidence="7">The sequence shown here is derived from an EMBL/GenBank/DDBJ whole genome shotgun (WGS) entry which is preliminary data.</text>
</comment>
<dbReference type="Proteomes" id="UP000776983">
    <property type="component" value="Unassembled WGS sequence"/>
</dbReference>
<dbReference type="InterPro" id="IPR015590">
    <property type="entry name" value="Aldehyde_DH_dom"/>
</dbReference>
<name>A0ABS8CEA8_9BURK</name>
<evidence type="ECO:0000313" key="8">
    <source>
        <dbReference type="Proteomes" id="UP000776983"/>
    </source>
</evidence>
<keyword evidence="2 5" id="KW-0560">Oxidoreductase</keyword>
<evidence type="ECO:0000256" key="3">
    <source>
        <dbReference type="ARBA" id="ARBA00023027"/>
    </source>
</evidence>
<sequence>MSTEIKTYYPYINGRAWQSEGQPVREVKNPYTGQLMAKAHLATAADIEQALASAQAAQVAWGKTLASEREAILLKAADIVERRRMEIAQVLIEEGGNVFGKAMFECDYMISTFRIAAGQARDVRGETMPADAPNRISMTLRQPLGVVVGIGPFNAPLLLNGKKLAPALAAGNSFILKPSPYTPIAALLFAEILEEAGLPPGVLNVIPTTDEAVGETLFSDPRVKLITFTGSAKVGRILSELAGRYQKRIVLELGGKSPIVVLADADLDYAVRSAAFGIFFNQGQVCMANSRIIVEAPIYDAFCKALVEKVRQVPFGDPALPTTAVGPLIDPRQAEFIRGHIDDAVSKGAQLLTGGQVHGGVFEPSVLAGVEPGMEVYNEESFGPLAAVYKANDYEHAVTLANDTSYGLSSGIVTNDLQKAFDFALRIEAGSVHINDNAFDDDPNAPFGGFKNSGYGKENGRYSVADMTELKWVTVQLGERQLPF</sequence>
<dbReference type="InterPro" id="IPR016162">
    <property type="entry name" value="Ald_DH_N"/>
</dbReference>
<protein>
    <submittedName>
        <fullName evidence="7">Aldehyde dehydrogenase family protein</fullName>
    </submittedName>
</protein>
<keyword evidence="8" id="KW-1185">Reference proteome</keyword>
<dbReference type="PROSITE" id="PS00070">
    <property type="entry name" value="ALDEHYDE_DEHYDR_CYS"/>
    <property type="match status" value="1"/>
</dbReference>
<gene>
    <name evidence="7" type="ORF">H0484_11300</name>
</gene>
<evidence type="ECO:0000313" key="7">
    <source>
        <dbReference type="EMBL" id="MCB5364333.1"/>
    </source>
</evidence>
<keyword evidence="3" id="KW-0520">NAD</keyword>
<dbReference type="InterPro" id="IPR016161">
    <property type="entry name" value="Ald_DH/histidinol_DH"/>
</dbReference>
<dbReference type="RefSeq" id="WP_226954748.1">
    <property type="nucleotide sequence ID" value="NZ_JACDXW010000005.1"/>
</dbReference>
<dbReference type="Pfam" id="PF00171">
    <property type="entry name" value="Aldedh"/>
    <property type="match status" value="1"/>
</dbReference>
<dbReference type="PANTHER" id="PTHR42986:SF1">
    <property type="entry name" value="BENZALDEHYDE DEHYDROGENASE YFMT"/>
    <property type="match status" value="1"/>
</dbReference>
<dbReference type="EMBL" id="JACDXW010000005">
    <property type="protein sequence ID" value="MCB5364333.1"/>
    <property type="molecule type" value="Genomic_DNA"/>
</dbReference>
<evidence type="ECO:0000256" key="5">
    <source>
        <dbReference type="RuleBase" id="RU003345"/>
    </source>
</evidence>
<evidence type="ECO:0000256" key="1">
    <source>
        <dbReference type="ARBA" id="ARBA00009986"/>
    </source>
</evidence>
<feature type="active site" evidence="4">
    <location>
        <position position="252"/>
    </location>
</feature>
<proteinExistence type="inferred from homology"/>
<evidence type="ECO:0000256" key="2">
    <source>
        <dbReference type="ARBA" id="ARBA00023002"/>
    </source>
</evidence>
<organism evidence="7 8">
    <name type="scientific">Mesopusillimonas faecipullorum</name>
    <dbReference type="NCBI Taxonomy" id="2755040"/>
    <lineage>
        <taxon>Bacteria</taxon>
        <taxon>Pseudomonadati</taxon>
        <taxon>Pseudomonadota</taxon>
        <taxon>Betaproteobacteria</taxon>
        <taxon>Burkholderiales</taxon>
        <taxon>Alcaligenaceae</taxon>
        <taxon>Mesopusillimonas</taxon>
    </lineage>
</organism>
<dbReference type="InterPro" id="IPR016160">
    <property type="entry name" value="Ald_DH_CS_CYS"/>
</dbReference>
<reference evidence="7 8" key="1">
    <citation type="submission" date="2020-07" db="EMBL/GenBank/DDBJ databases">
        <title>Pusillimonas sp. nov., isolated from poultry manure in Taiwan.</title>
        <authorList>
            <person name="Lin S.-Y."/>
            <person name="Tang Y.-S."/>
            <person name="Young C.-C."/>
        </authorList>
    </citation>
    <scope>NUCLEOTIDE SEQUENCE [LARGE SCALE GENOMIC DNA]</scope>
    <source>
        <strain evidence="7 8">CC-YST705</strain>
    </source>
</reference>
<comment type="similarity">
    <text evidence="1 5">Belongs to the aldehyde dehydrogenase family.</text>
</comment>
<dbReference type="InterPro" id="IPR029510">
    <property type="entry name" value="Ald_DH_CS_GLU"/>
</dbReference>
<dbReference type="PANTHER" id="PTHR42986">
    <property type="entry name" value="BENZALDEHYDE DEHYDROGENASE YFMT"/>
    <property type="match status" value="1"/>
</dbReference>
<dbReference type="InterPro" id="IPR016163">
    <property type="entry name" value="Ald_DH_C"/>
</dbReference>
<dbReference type="SUPFAM" id="SSF53720">
    <property type="entry name" value="ALDH-like"/>
    <property type="match status" value="1"/>
</dbReference>
<feature type="domain" description="Aldehyde dehydrogenase" evidence="6">
    <location>
        <begin position="19"/>
        <end position="473"/>
    </location>
</feature>
<dbReference type="PROSITE" id="PS00687">
    <property type="entry name" value="ALDEHYDE_DEHYDR_GLU"/>
    <property type="match status" value="1"/>
</dbReference>
<dbReference type="Gene3D" id="3.40.605.10">
    <property type="entry name" value="Aldehyde Dehydrogenase, Chain A, domain 1"/>
    <property type="match status" value="1"/>
</dbReference>